<reference evidence="1" key="1">
    <citation type="submission" date="2014-11" db="EMBL/GenBank/DDBJ databases">
        <authorList>
            <person name="Amaro Gonzalez C."/>
        </authorList>
    </citation>
    <scope>NUCLEOTIDE SEQUENCE</scope>
</reference>
<sequence length="15" mass="1888">MTVRWLQSFMILHLI</sequence>
<organism evidence="1">
    <name type="scientific">Anguilla anguilla</name>
    <name type="common">European freshwater eel</name>
    <name type="synonym">Muraena anguilla</name>
    <dbReference type="NCBI Taxonomy" id="7936"/>
    <lineage>
        <taxon>Eukaryota</taxon>
        <taxon>Metazoa</taxon>
        <taxon>Chordata</taxon>
        <taxon>Craniata</taxon>
        <taxon>Vertebrata</taxon>
        <taxon>Euteleostomi</taxon>
        <taxon>Actinopterygii</taxon>
        <taxon>Neopterygii</taxon>
        <taxon>Teleostei</taxon>
        <taxon>Anguilliformes</taxon>
        <taxon>Anguillidae</taxon>
        <taxon>Anguilla</taxon>
    </lineage>
</organism>
<reference evidence="1" key="2">
    <citation type="journal article" date="2015" name="Fish Shellfish Immunol.">
        <title>Early steps in the European eel (Anguilla anguilla)-Vibrio vulnificus interaction in the gills: Role of the RtxA13 toxin.</title>
        <authorList>
            <person name="Callol A."/>
            <person name="Pajuelo D."/>
            <person name="Ebbesson L."/>
            <person name="Teles M."/>
            <person name="MacKenzie S."/>
            <person name="Amaro C."/>
        </authorList>
    </citation>
    <scope>NUCLEOTIDE SEQUENCE</scope>
</reference>
<protein>
    <submittedName>
        <fullName evidence="1">Uncharacterized protein</fullName>
    </submittedName>
</protein>
<name>A0A0E9S645_ANGAN</name>
<accession>A0A0E9S645</accession>
<dbReference type="EMBL" id="GBXM01071890">
    <property type="protein sequence ID" value="JAH36687.1"/>
    <property type="molecule type" value="Transcribed_RNA"/>
</dbReference>
<proteinExistence type="predicted"/>
<evidence type="ECO:0000313" key="1">
    <source>
        <dbReference type="EMBL" id="JAH36687.1"/>
    </source>
</evidence>